<accession>Q6IK73</accession>
<protein>
    <submittedName>
        <fullName evidence="1">HDC13251</fullName>
    </submittedName>
</protein>
<dbReference type="EMBL" id="BK002493">
    <property type="protein sequence ID" value="DAA03999.1"/>
    <property type="molecule type" value="Genomic_DNA"/>
</dbReference>
<organism evidence="1">
    <name type="scientific">Drosophila melanogaster</name>
    <name type="common">Fruit fly</name>
    <dbReference type="NCBI Taxonomy" id="7227"/>
    <lineage>
        <taxon>Eukaryota</taxon>
        <taxon>Metazoa</taxon>
        <taxon>Ecdysozoa</taxon>
        <taxon>Arthropoda</taxon>
        <taxon>Hexapoda</taxon>
        <taxon>Insecta</taxon>
        <taxon>Pterygota</taxon>
        <taxon>Neoptera</taxon>
        <taxon>Endopterygota</taxon>
        <taxon>Diptera</taxon>
        <taxon>Brachycera</taxon>
        <taxon>Muscomorpha</taxon>
        <taxon>Ephydroidea</taxon>
        <taxon>Drosophilidae</taxon>
        <taxon>Drosophila</taxon>
        <taxon>Sophophora</taxon>
    </lineage>
</organism>
<name>Q6IK73_DROME</name>
<proteinExistence type="predicted"/>
<sequence>MCHKQAGFLLPPKFSTHPEEKVLLTKSHHCPGHTIALHFVVARHLAHLHMTWLQVTLLLGSSPFNGEQAGRKGEDCDSGSWVISFLWHPAMATCKRALPLYEAKVPRPV</sequence>
<gene>
    <name evidence="1" type="ORF">HDC13251</name>
</gene>
<reference evidence="1" key="1">
    <citation type="journal article" date="2003" name="Genome Biol.">
        <title>An integrated gene annotation and transcriptional profiling approach towards the full gene content of the Drosophila genome.</title>
        <authorList>
            <person name="Hild M."/>
            <person name="Beckmann B."/>
            <person name="Haas S.A."/>
            <person name="Koch B."/>
            <person name="Solovyev V."/>
            <person name="Busold C."/>
            <person name="Fellenberg K."/>
            <person name="Boutros M."/>
            <person name="Vingron M."/>
            <person name="Sauer F."/>
            <person name="Hoheisel J.D."/>
            <person name="Paro R."/>
        </authorList>
    </citation>
    <scope>NUCLEOTIDE SEQUENCE</scope>
</reference>
<evidence type="ECO:0000313" key="1">
    <source>
        <dbReference type="EMBL" id="DAA03999.1"/>
    </source>
</evidence>
<dbReference type="AlphaFoldDB" id="Q6IK73"/>